<evidence type="ECO:0000256" key="1">
    <source>
        <dbReference type="SAM" id="SignalP"/>
    </source>
</evidence>
<dbReference type="PROSITE" id="PS51257">
    <property type="entry name" value="PROKAR_LIPOPROTEIN"/>
    <property type="match status" value="1"/>
</dbReference>
<gene>
    <name evidence="2" type="ORF">CNX70_12405</name>
</gene>
<name>A0A290WVE0_9BURK</name>
<dbReference type="AlphaFoldDB" id="A0A290WVE0"/>
<keyword evidence="1" id="KW-0732">Signal</keyword>
<reference evidence="2 3" key="1">
    <citation type="submission" date="2017-09" db="EMBL/GenBank/DDBJ databases">
        <title>Complete genome sequence of Janthinobacterium svalbardensis PAMC 27463.</title>
        <authorList>
            <person name="Cho Y.-J."/>
            <person name="Cho A."/>
            <person name="Kim O.-S."/>
            <person name="Lee J.-I."/>
        </authorList>
    </citation>
    <scope>NUCLEOTIDE SEQUENCE [LARGE SCALE GENOMIC DNA]</scope>
    <source>
        <strain evidence="2 3">PAMC 27463</strain>
    </source>
</reference>
<accession>A0A290WVE0</accession>
<dbReference type="EMBL" id="CP023422">
    <property type="protein sequence ID" value="ATD60875.1"/>
    <property type="molecule type" value="Genomic_DNA"/>
</dbReference>
<protein>
    <recommendedName>
        <fullName evidence="4">Virulence factor</fullName>
    </recommendedName>
</protein>
<dbReference type="Proteomes" id="UP000218437">
    <property type="component" value="Chromosome"/>
</dbReference>
<evidence type="ECO:0000313" key="3">
    <source>
        <dbReference type="Proteomes" id="UP000218437"/>
    </source>
</evidence>
<evidence type="ECO:0008006" key="4">
    <source>
        <dbReference type="Google" id="ProtNLM"/>
    </source>
</evidence>
<proteinExistence type="predicted"/>
<evidence type="ECO:0000313" key="2">
    <source>
        <dbReference type="EMBL" id="ATD60875.1"/>
    </source>
</evidence>
<dbReference type="KEGG" id="jsv:CNX70_12405"/>
<sequence length="447" mass="48988">MAKNFIFNALAAMMATIGLSSCAVKTEMNVEKIEKDTAKPFIAQVVGVQWLNPLQRQDYPTEWQLLWTLGKVRPNEKDDMVELHPAIFSSVRSVSGIASSLNGKGSFKNFHIKYANELISPFHGMYFSNPTYFYNAHDVKNKKGWNELAGIHVEYALPTERFDPLLAGEDLRKQITSTFSIGNPNFPNSWTKSTPPDVRVTAGGANAGFVSLAAALDYLQAHPKETVWVMSWDAPSFPKDEQINENMVLLVLAGPHYKTERDALAWIGYPSTQQVSAFAAQKGLLPPTVQAWQATLAQAAANGRKTDAEIGYVIHDAHNAHPVSSDRIGYLAQTLTTELPAFDFLQQTFNTPALLGEMGAATALTNVALGIAQANHFGQNVLVAGTSDAGQTTGVLILPPAKVRPIDPVKPWFRARGGGNAYLMWWGIRHAWATLDAGQFNEQGYSK</sequence>
<feature type="signal peptide" evidence="1">
    <location>
        <begin position="1"/>
        <end position="23"/>
    </location>
</feature>
<organism evidence="2 3">
    <name type="scientific">Janthinobacterium svalbardensis</name>
    <dbReference type="NCBI Taxonomy" id="368607"/>
    <lineage>
        <taxon>Bacteria</taxon>
        <taxon>Pseudomonadati</taxon>
        <taxon>Pseudomonadota</taxon>
        <taxon>Betaproteobacteria</taxon>
        <taxon>Burkholderiales</taxon>
        <taxon>Oxalobacteraceae</taxon>
        <taxon>Janthinobacterium</taxon>
    </lineage>
</organism>
<feature type="chain" id="PRO_5012177251" description="Virulence factor" evidence="1">
    <location>
        <begin position="24"/>
        <end position="447"/>
    </location>
</feature>
<keyword evidence="3" id="KW-1185">Reference proteome</keyword>